<keyword evidence="4" id="KW-0378">Hydrolase</keyword>
<evidence type="ECO:0000313" key="9">
    <source>
        <dbReference type="Proteomes" id="UP000838412"/>
    </source>
</evidence>
<keyword evidence="9" id="KW-1185">Reference proteome</keyword>
<keyword evidence="2" id="KW-0645">Protease</keyword>
<dbReference type="PROSITE" id="PS50208">
    <property type="entry name" value="CASPASE_P20"/>
    <property type="match status" value="1"/>
</dbReference>
<evidence type="ECO:0000256" key="3">
    <source>
        <dbReference type="ARBA" id="ARBA00022703"/>
    </source>
</evidence>
<dbReference type="InterPro" id="IPR001309">
    <property type="entry name" value="Pept_C14_p20"/>
</dbReference>
<dbReference type="PROSITE" id="PS50207">
    <property type="entry name" value="CASPASE_P10"/>
    <property type="match status" value="1"/>
</dbReference>
<evidence type="ECO:0000256" key="1">
    <source>
        <dbReference type="ARBA" id="ARBA00010134"/>
    </source>
</evidence>
<dbReference type="GO" id="GO:0004197">
    <property type="term" value="F:cysteine-type endopeptidase activity"/>
    <property type="evidence" value="ECO:0007669"/>
    <property type="project" value="InterPro"/>
</dbReference>
<dbReference type="InterPro" id="IPR015917">
    <property type="entry name" value="Pept_C14A"/>
</dbReference>
<dbReference type="SUPFAM" id="SSF52129">
    <property type="entry name" value="Caspase-like"/>
    <property type="match status" value="1"/>
</dbReference>
<dbReference type="GO" id="GO:0006915">
    <property type="term" value="P:apoptotic process"/>
    <property type="evidence" value="ECO:0007669"/>
    <property type="project" value="UniProtKB-KW"/>
</dbReference>
<dbReference type="PRINTS" id="PR00376">
    <property type="entry name" value="IL1BCENZYME"/>
</dbReference>
<reference evidence="8" key="1">
    <citation type="submission" date="2022-01" db="EMBL/GenBank/DDBJ databases">
        <authorList>
            <person name="Braso-Vives M."/>
        </authorList>
    </citation>
    <scope>NUCLEOTIDE SEQUENCE</scope>
</reference>
<dbReference type="Gene3D" id="3.40.50.1460">
    <property type="match status" value="1"/>
</dbReference>
<evidence type="ECO:0000256" key="2">
    <source>
        <dbReference type="ARBA" id="ARBA00022670"/>
    </source>
</evidence>
<evidence type="ECO:0000256" key="5">
    <source>
        <dbReference type="RuleBase" id="RU003971"/>
    </source>
</evidence>
<dbReference type="PANTHER" id="PTHR47901:SF8">
    <property type="entry name" value="CASPASE-3"/>
    <property type="match status" value="1"/>
</dbReference>
<organism evidence="8 9">
    <name type="scientific">Branchiostoma lanceolatum</name>
    <name type="common">Common lancelet</name>
    <name type="synonym">Amphioxus lanceolatum</name>
    <dbReference type="NCBI Taxonomy" id="7740"/>
    <lineage>
        <taxon>Eukaryota</taxon>
        <taxon>Metazoa</taxon>
        <taxon>Chordata</taxon>
        <taxon>Cephalochordata</taxon>
        <taxon>Leptocardii</taxon>
        <taxon>Amphioxiformes</taxon>
        <taxon>Branchiostomatidae</taxon>
        <taxon>Branchiostoma</taxon>
    </lineage>
</organism>
<keyword evidence="3" id="KW-0053">Apoptosis</keyword>
<feature type="domain" description="Caspase family p10" evidence="6">
    <location>
        <begin position="314"/>
        <end position="402"/>
    </location>
</feature>
<dbReference type="Proteomes" id="UP000838412">
    <property type="component" value="Chromosome 17"/>
</dbReference>
<sequence length="406" mass="45867">MEHPPDFPCLTYTIGPRCPHPPPHLDYCTEALEGAMHVVEVVESGEEFPDTSHPLKLLCRDREVVVDMSRPRSRLPLHQPVEQEEPFQVPTQERNFQPTASAYAGRCARLSASTVVVQETAPSSDALPRPDEHGVYNVTRWLQVAGDPGSAFDKGECYPMWKRPRGDALIINNRDFVTMATRHGTDVDAENLERLFEALYFTTERWNNLRAPVMNLVLEDFAQRSHTQSQGCLVAILSHGGDEGVYSTDEQLLLHADILRKFDGNHCPDLGSKPKVFFVQACRGSDKDPGSPATDSGETFRMEETATPETHRTFAARVPNLTDVYLAYSTTPGHVSWRDCEGGSWFIQVLVSVFLKYAATKDMNQLMTKVNHEVSRRFESDKHHKQMPAPVNMLTKDLYFFPGWHR</sequence>
<dbReference type="PROSITE" id="PS01122">
    <property type="entry name" value="CASPASE_CYS"/>
    <property type="match status" value="1"/>
</dbReference>
<dbReference type="InterPro" id="IPR033139">
    <property type="entry name" value="Caspase_cys_AS"/>
</dbReference>
<dbReference type="PANTHER" id="PTHR47901">
    <property type="entry name" value="CASPASE RECRUITMENT DOMAIN-CONTAINING PROTEIN 18"/>
    <property type="match status" value="1"/>
</dbReference>
<dbReference type="OrthoDB" id="6044770at2759"/>
<accession>A0A8K0EF29</accession>
<dbReference type="InterPro" id="IPR029030">
    <property type="entry name" value="Caspase-like_dom_sf"/>
</dbReference>
<evidence type="ECO:0000313" key="8">
    <source>
        <dbReference type="EMBL" id="CAH1249276.1"/>
    </source>
</evidence>
<dbReference type="EMBL" id="OV696702">
    <property type="protein sequence ID" value="CAH1249276.1"/>
    <property type="molecule type" value="Genomic_DNA"/>
</dbReference>
<dbReference type="FunFam" id="3.40.50.1460:FF:000049">
    <property type="entry name" value="Uncharacterized protein"/>
    <property type="match status" value="1"/>
</dbReference>
<evidence type="ECO:0000259" key="7">
    <source>
        <dbReference type="PROSITE" id="PS50208"/>
    </source>
</evidence>
<comment type="similarity">
    <text evidence="1 5">Belongs to the peptidase C14A family.</text>
</comment>
<proteinExistence type="inferred from homology"/>
<feature type="domain" description="Caspase family p20" evidence="7">
    <location>
        <begin position="164"/>
        <end position="286"/>
    </location>
</feature>
<dbReference type="CDD" id="cd00032">
    <property type="entry name" value="CASc"/>
    <property type="match status" value="1"/>
</dbReference>
<evidence type="ECO:0000256" key="4">
    <source>
        <dbReference type="ARBA" id="ARBA00022801"/>
    </source>
</evidence>
<gene>
    <name evidence="8" type="primary">CASP9</name>
    <name evidence="8" type="ORF">BLAG_LOCUS10443</name>
</gene>
<protein>
    <submittedName>
        <fullName evidence="8">CASP9 protein</fullName>
    </submittedName>
</protein>
<dbReference type="Pfam" id="PF00656">
    <property type="entry name" value="Peptidase_C14"/>
    <property type="match status" value="1"/>
</dbReference>
<name>A0A8K0EF29_BRALA</name>
<dbReference type="GO" id="GO:0006508">
    <property type="term" value="P:proteolysis"/>
    <property type="evidence" value="ECO:0007669"/>
    <property type="project" value="UniProtKB-KW"/>
</dbReference>
<dbReference type="AlphaFoldDB" id="A0A8K0EF29"/>
<dbReference type="InterPro" id="IPR002138">
    <property type="entry name" value="Pept_C14_p10"/>
</dbReference>
<evidence type="ECO:0000259" key="6">
    <source>
        <dbReference type="PROSITE" id="PS50207"/>
    </source>
</evidence>
<dbReference type="SMART" id="SM00115">
    <property type="entry name" value="CASc"/>
    <property type="match status" value="1"/>
</dbReference>
<dbReference type="InterPro" id="IPR011600">
    <property type="entry name" value="Pept_C14_caspase"/>
</dbReference>
<dbReference type="InterPro" id="IPR002398">
    <property type="entry name" value="Pept_C14"/>
</dbReference>